<evidence type="ECO:0000256" key="3">
    <source>
        <dbReference type="ARBA" id="ARBA00022475"/>
    </source>
</evidence>
<accession>A0A516KEK6</accession>
<feature type="transmembrane region" description="Helical" evidence="7">
    <location>
        <begin position="62"/>
        <end position="80"/>
    </location>
</feature>
<evidence type="ECO:0000256" key="6">
    <source>
        <dbReference type="ARBA" id="ARBA00023136"/>
    </source>
</evidence>
<protein>
    <submittedName>
        <fullName evidence="9">DUF421 domain-containing protein</fullName>
    </submittedName>
</protein>
<dbReference type="Pfam" id="PF04239">
    <property type="entry name" value="DUF421"/>
    <property type="match status" value="1"/>
</dbReference>
<evidence type="ECO:0000256" key="4">
    <source>
        <dbReference type="ARBA" id="ARBA00022692"/>
    </source>
</evidence>
<reference evidence="9 10" key="1">
    <citation type="submission" date="2019-07" db="EMBL/GenBank/DDBJ databases">
        <authorList>
            <person name="Li J."/>
        </authorList>
    </citation>
    <scope>NUCLEOTIDE SEQUENCE [LARGE SCALE GENOMIC DNA]</scope>
    <source>
        <strain evidence="9 10">TKL69</strain>
    </source>
</reference>
<dbReference type="InterPro" id="IPR023090">
    <property type="entry name" value="UPF0702_alpha/beta_dom_sf"/>
</dbReference>
<evidence type="ECO:0000259" key="8">
    <source>
        <dbReference type="Pfam" id="PF04239"/>
    </source>
</evidence>
<organism evidence="9 10">
    <name type="scientific">Radiobacillus deserti</name>
    <dbReference type="NCBI Taxonomy" id="2594883"/>
    <lineage>
        <taxon>Bacteria</taxon>
        <taxon>Bacillati</taxon>
        <taxon>Bacillota</taxon>
        <taxon>Bacilli</taxon>
        <taxon>Bacillales</taxon>
        <taxon>Bacillaceae</taxon>
        <taxon>Radiobacillus</taxon>
    </lineage>
</organism>
<dbReference type="PANTHER" id="PTHR34582">
    <property type="entry name" value="UPF0702 TRANSMEMBRANE PROTEIN YCAP"/>
    <property type="match status" value="1"/>
</dbReference>
<evidence type="ECO:0000256" key="7">
    <source>
        <dbReference type="SAM" id="Phobius"/>
    </source>
</evidence>
<dbReference type="OrthoDB" id="9778331at2"/>
<gene>
    <name evidence="9" type="ORF">FN924_06500</name>
</gene>
<feature type="transmembrane region" description="Helical" evidence="7">
    <location>
        <begin position="36"/>
        <end position="56"/>
    </location>
</feature>
<dbReference type="Gene3D" id="3.30.240.20">
    <property type="entry name" value="bsu07140 like domains"/>
    <property type="match status" value="2"/>
</dbReference>
<dbReference type="EMBL" id="CP041666">
    <property type="protein sequence ID" value="QDP39844.1"/>
    <property type="molecule type" value="Genomic_DNA"/>
</dbReference>
<evidence type="ECO:0000313" key="10">
    <source>
        <dbReference type="Proteomes" id="UP000315215"/>
    </source>
</evidence>
<dbReference type="GO" id="GO:0005886">
    <property type="term" value="C:plasma membrane"/>
    <property type="evidence" value="ECO:0007669"/>
    <property type="project" value="UniProtKB-SubCell"/>
</dbReference>
<dbReference type="PANTHER" id="PTHR34582:SF6">
    <property type="entry name" value="UPF0702 TRANSMEMBRANE PROTEIN YCAP"/>
    <property type="match status" value="1"/>
</dbReference>
<proteinExistence type="inferred from homology"/>
<feature type="transmembrane region" description="Helical" evidence="7">
    <location>
        <begin position="12"/>
        <end position="29"/>
    </location>
</feature>
<name>A0A516KEK6_9BACI</name>
<sequence length="240" mass="26508">MDFLKDSLLVLGRIATILPLLLFITLFMGKRAIGQLPVFDFLIVVTLGAVVGADIADPKIEHLPTAVAIVGLGILQRIVANWKLKSKRFDKWVTFEPTVIIQDGKMIPENLKRIRYTIDNALEMLREKNIFDINEVELAIVEANGALSVLKKPEKSTATKADVEATNLISAVSFPVIIEGMINQDTLTHFQLEESWLSTQLESNGITQIEDVFLATIDANHSLQVTLKNGVIPAIPPITN</sequence>
<dbReference type="InterPro" id="IPR007353">
    <property type="entry name" value="DUF421"/>
</dbReference>
<evidence type="ECO:0000313" key="9">
    <source>
        <dbReference type="EMBL" id="QDP39844.1"/>
    </source>
</evidence>
<keyword evidence="3" id="KW-1003">Cell membrane</keyword>
<evidence type="ECO:0000256" key="5">
    <source>
        <dbReference type="ARBA" id="ARBA00022989"/>
    </source>
</evidence>
<keyword evidence="6 7" id="KW-0472">Membrane</keyword>
<dbReference type="RefSeq" id="WP_143892820.1">
    <property type="nucleotide sequence ID" value="NZ_CP041666.1"/>
</dbReference>
<keyword evidence="10" id="KW-1185">Reference proteome</keyword>
<dbReference type="KEGG" id="aqt:FN924_06500"/>
<keyword evidence="4 7" id="KW-0812">Transmembrane</keyword>
<comment type="subcellular location">
    <subcellularLocation>
        <location evidence="1">Cell membrane</location>
        <topology evidence="1">Multi-pass membrane protein</topology>
    </subcellularLocation>
</comment>
<dbReference type="Proteomes" id="UP000315215">
    <property type="component" value="Chromosome"/>
</dbReference>
<keyword evidence="5 7" id="KW-1133">Transmembrane helix</keyword>
<dbReference type="AlphaFoldDB" id="A0A516KEK6"/>
<feature type="domain" description="YetF C-terminal" evidence="8">
    <location>
        <begin position="85"/>
        <end position="217"/>
    </location>
</feature>
<comment type="similarity">
    <text evidence="2">Belongs to the UPF0702 family.</text>
</comment>
<evidence type="ECO:0000256" key="2">
    <source>
        <dbReference type="ARBA" id="ARBA00006448"/>
    </source>
</evidence>
<evidence type="ECO:0000256" key="1">
    <source>
        <dbReference type="ARBA" id="ARBA00004651"/>
    </source>
</evidence>